<dbReference type="STRING" id="7244.B4M1Q1"/>
<dbReference type="OMA" id="VHETMRD"/>
<proteinExistence type="predicted"/>
<dbReference type="AlphaFoldDB" id="B4M1Q1"/>
<dbReference type="HOGENOM" id="CLU_072169_0_0_1"/>
<gene>
    <name evidence="1" type="primary">Dvir\GJ19350</name>
    <name evidence="1" type="ORF">Dvir_GJ19350</name>
</gene>
<dbReference type="InterPro" id="IPR009961">
    <property type="entry name" value="DUF1487"/>
</dbReference>
<protein>
    <submittedName>
        <fullName evidence="1">Uncharacterized protein</fullName>
    </submittedName>
</protein>
<dbReference type="InParanoid" id="B4M1Q1"/>
<evidence type="ECO:0000313" key="1">
    <source>
        <dbReference type="EMBL" id="EDW65605.1"/>
    </source>
</evidence>
<dbReference type="eggNOG" id="ENOG502T9B7">
    <property type="taxonomic scope" value="Eukaryota"/>
</dbReference>
<dbReference type="PhylomeDB" id="B4M1Q1"/>
<organism evidence="1 2">
    <name type="scientific">Drosophila virilis</name>
    <name type="common">Fruit fly</name>
    <dbReference type="NCBI Taxonomy" id="7244"/>
    <lineage>
        <taxon>Eukaryota</taxon>
        <taxon>Metazoa</taxon>
        <taxon>Ecdysozoa</taxon>
        <taxon>Arthropoda</taxon>
        <taxon>Hexapoda</taxon>
        <taxon>Insecta</taxon>
        <taxon>Pterygota</taxon>
        <taxon>Neoptera</taxon>
        <taxon>Endopterygota</taxon>
        <taxon>Diptera</taxon>
        <taxon>Brachycera</taxon>
        <taxon>Muscomorpha</taxon>
        <taxon>Ephydroidea</taxon>
        <taxon>Drosophilidae</taxon>
        <taxon>Drosophila</taxon>
    </lineage>
</organism>
<dbReference type="OrthoDB" id="7836149at2759"/>
<accession>B4M1Q1</accession>
<sequence>MARVPYTWRQPPYPGDESDKRWIDPSMIILCEDGDIDTAIVPLLRTLYEPIGKGLIGAVFVHETMREQLIEKVRERMTVMHRQVKSHILYARALQRAKCLGAELVSMMKPDDIGFEYSMVEGSPILVCDFNQSYFSVNHPSTVVTLHTFRHSQELAELAAKEQLPFVSAAIWCPKMAAAYEVALLLNVPTVYINCEGVSLIPMVEKHQALQPYALLIANHHYEVVVQHGHAKTIVFPAPVDLRSKS</sequence>
<dbReference type="Proteomes" id="UP000008792">
    <property type="component" value="Unassembled WGS sequence"/>
</dbReference>
<dbReference type="PANTHER" id="PTHR21644">
    <property type="entry name" value="AT02555P-RELATED"/>
    <property type="match status" value="1"/>
</dbReference>
<dbReference type="PANTHER" id="PTHR21644:SF0">
    <property type="entry name" value="AT02555P-RELATED"/>
    <property type="match status" value="1"/>
</dbReference>
<name>B4M1Q1_DROVI</name>
<reference evidence="1 2" key="1">
    <citation type="journal article" date="2007" name="Nature">
        <title>Evolution of genes and genomes on the Drosophila phylogeny.</title>
        <authorList>
            <consortium name="Drosophila 12 Genomes Consortium"/>
            <person name="Clark A.G."/>
            <person name="Eisen M.B."/>
            <person name="Smith D.R."/>
            <person name="Bergman C.M."/>
            <person name="Oliver B."/>
            <person name="Markow T.A."/>
            <person name="Kaufman T.C."/>
            <person name="Kellis M."/>
            <person name="Gelbart W."/>
            <person name="Iyer V.N."/>
            <person name="Pollard D.A."/>
            <person name="Sackton T.B."/>
            <person name="Larracuente A.M."/>
            <person name="Singh N.D."/>
            <person name="Abad J.P."/>
            <person name="Abt D.N."/>
            <person name="Adryan B."/>
            <person name="Aguade M."/>
            <person name="Akashi H."/>
            <person name="Anderson W.W."/>
            <person name="Aquadro C.F."/>
            <person name="Ardell D.H."/>
            <person name="Arguello R."/>
            <person name="Artieri C.G."/>
            <person name="Barbash D.A."/>
            <person name="Barker D."/>
            <person name="Barsanti P."/>
            <person name="Batterham P."/>
            <person name="Batzoglou S."/>
            <person name="Begun D."/>
            <person name="Bhutkar A."/>
            <person name="Blanco E."/>
            <person name="Bosak S.A."/>
            <person name="Bradley R.K."/>
            <person name="Brand A.D."/>
            <person name="Brent M.R."/>
            <person name="Brooks A.N."/>
            <person name="Brown R.H."/>
            <person name="Butlin R.K."/>
            <person name="Caggese C."/>
            <person name="Calvi B.R."/>
            <person name="Bernardo de Carvalho A."/>
            <person name="Caspi A."/>
            <person name="Castrezana S."/>
            <person name="Celniker S.E."/>
            <person name="Chang J.L."/>
            <person name="Chapple C."/>
            <person name="Chatterji S."/>
            <person name="Chinwalla A."/>
            <person name="Civetta A."/>
            <person name="Clifton S.W."/>
            <person name="Comeron J.M."/>
            <person name="Costello J.C."/>
            <person name="Coyne J.A."/>
            <person name="Daub J."/>
            <person name="David R.G."/>
            <person name="Delcher A.L."/>
            <person name="Delehaunty K."/>
            <person name="Do C.B."/>
            <person name="Ebling H."/>
            <person name="Edwards K."/>
            <person name="Eickbush T."/>
            <person name="Evans J.D."/>
            <person name="Filipski A."/>
            <person name="Findeiss S."/>
            <person name="Freyhult E."/>
            <person name="Fulton L."/>
            <person name="Fulton R."/>
            <person name="Garcia A.C."/>
            <person name="Gardiner A."/>
            <person name="Garfield D.A."/>
            <person name="Garvin B.E."/>
            <person name="Gibson G."/>
            <person name="Gilbert D."/>
            <person name="Gnerre S."/>
            <person name="Godfrey J."/>
            <person name="Good R."/>
            <person name="Gotea V."/>
            <person name="Gravely B."/>
            <person name="Greenberg A.J."/>
            <person name="Griffiths-Jones S."/>
            <person name="Gross S."/>
            <person name="Guigo R."/>
            <person name="Gustafson E.A."/>
            <person name="Haerty W."/>
            <person name="Hahn M.W."/>
            <person name="Halligan D.L."/>
            <person name="Halpern A.L."/>
            <person name="Halter G.M."/>
            <person name="Han M.V."/>
            <person name="Heger A."/>
            <person name="Hillier L."/>
            <person name="Hinrichs A.S."/>
            <person name="Holmes I."/>
            <person name="Hoskins R.A."/>
            <person name="Hubisz M.J."/>
            <person name="Hultmark D."/>
            <person name="Huntley M.A."/>
            <person name="Jaffe D.B."/>
            <person name="Jagadeeshan S."/>
            <person name="Jeck W.R."/>
            <person name="Johnson J."/>
            <person name="Jones C.D."/>
            <person name="Jordan W.C."/>
            <person name="Karpen G.H."/>
            <person name="Kataoka E."/>
            <person name="Keightley P.D."/>
            <person name="Kheradpour P."/>
            <person name="Kirkness E.F."/>
            <person name="Koerich L.B."/>
            <person name="Kristiansen K."/>
            <person name="Kudrna D."/>
            <person name="Kulathinal R.J."/>
            <person name="Kumar S."/>
            <person name="Kwok R."/>
            <person name="Lander E."/>
            <person name="Langley C.H."/>
            <person name="Lapoint R."/>
            <person name="Lazzaro B.P."/>
            <person name="Lee S.J."/>
            <person name="Levesque L."/>
            <person name="Li R."/>
            <person name="Lin C.F."/>
            <person name="Lin M.F."/>
            <person name="Lindblad-Toh K."/>
            <person name="Llopart A."/>
            <person name="Long M."/>
            <person name="Low L."/>
            <person name="Lozovsky E."/>
            <person name="Lu J."/>
            <person name="Luo M."/>
            <person name="Machado C.A."/>
            <person name="Makalowski W."/>
            <person name="Marzo M."/>
            <person name="Matsuda M."/>
            <person name="Matzkin L."/>
            <person name="McAllister B."/>
            <person name="McBride C.S."/>
            <person name="McKernan B."/>
            <person name="McKernan K."/>
            <person name="Mendez-Lago M."/>
            <person name="Minx P."/>
            <person name="Mollenhauer M.U."/>
            <person name="Montooth K."/>
            <person name="Mount S.M."/>
            <person name="Mu X."/>
            <person name="Myers E."/>
            <person name="Negre B."/>
            <person name="Newfeld S."/>
            <person name="Nielsen R."/>
            <person name="Noor M.A."/>
            <person name="O'Grady P."/>
            <person name="Pachter L."/>
            <person name="Papaceit M."/>
            <person name="Parisi M.J."/>
            <person name="Parisi M."/>
            <person name="Parts L."/>
            <person name="Pedersen J.S."/>
            <person name="Pesole G."/>
            <person name="Phillippy A.M."/>
            <person name="Ponting C.P."/>
            <person name="Pop M."/>
            <person name="Porcelli D."/>
            <person name="Powell J.R."/>
            <person name="Prohaska S."/>
            <person name="Pruitt K."/>
            <person name="Puig M."/>
            <person name="Quesneville H."/>
            <person name="Ram K.R."/>
            <person name="Rand D."/>
            <person name="Rasmussen M.D."/>
            <person name="Reed L.K."/>
            <person name="Reenan R."/>
            <person name="Reily A."/>
            <person name="Remington K.A."/>
            <person name="Rieger T.T."/>
            <person name="Ritchie M.G."/>
            <person name="Robin C."/>
            <person name="Rogers Y.H."/>
            <person name="Rohde C."/>
            <person name="Rozas J."/>
            <person name="Rubenfield M.J."/>
            <person name="Ruiz A."/>
            <person name="Russo S."/>
            <person name="Salzberg S.L."/>
            <person name="Sanchez-Gracia A."/>
            <person name="Saranga D.J."/>
            <person name="Sato H."/>
            <person name="Schaeffer S.W."/>
            <person name="Schatz M.C."/>
            <person name="Schlenke T."/>
            <person name="Schwartz R."/>
            <person name="Segarra C."/>
            <person name="Singh R.S."/>
            <person name="Sirot L."/>
            <person name="Sirota M."/>
            <person name="Sisneros N.B."/>
            <person name="Smith C.D."/>
            <person name="Smith T.F."/>
            <person name="Spieth J."/>
            <person name="Stage D.E."/>
            <person name="Stark A."/>
            <person name="Stephan W."/>
            <person name="Strausberg R.L."/>
            <person name="Strempel S."/>
            <person name="Sturgill D."/>
            <person name="Sutton G."/>
            <person name="Sutton G.G."/>
            <person name="Tao W."/>
            <person name="Teichmann S."/>
            <person name="Tobari Y.N."/>
            <person name="Tomimura Y."/>
            <person name="Tsolas J.M."/>
            <person name="Valente V.L."/>
            <person name="Venter E."/>
            <person name="Venter J.C."/>
            <person name="Vicario S."/>
            <person name="Vieira F.G."/>
            <person name="Vilella A.J."/>
            <person name="Villasante A."/>
            <person name="Walenz B."/>
            <person name="Wang J."/>
            <person name="Wasserman M."/>
            <person name="Watts T."/>
            <person name="Wilson D."/>
            <person name="Wilson R.K."/>
            <person name="Wing R.A."/>
            <person name="Wolfner M.F."/>
            <person name="Wong A."/>
            <person name="Wong G.K."/>
            <person name="Wu C.I."/>
            <person name="Wu G."/>
            <person name="Yamamoto D."/>
            <person name="Yang H.P."/>
            <person name="Yang S.P."/>
            <person name="Yorke J.A."/>
            <person name="Yoshida K."/>
            <person name="Zdobnov E."/>
            <person name="Zhang P."/>
            <person name="Zhang Y."/>
            <person name="Zimin A.V."/>
            <person name="Baldwin J."/>
            <person name="Abdouelleil A."/>
            <person name="Abdulkadir J."/>
            <person name="Abebe A."/>
            <person name="Abera B."/>
            <person name="Abreu J."/>
            <person name="Acer S.C."/>
            <person name="Aftuck L."/>
            <person name="Alexander A."/>
            <person name="An P."/>
            <person name="Anderson E."/>
            <person name="Anderson S."/>
            <person name="Arachi H."/>
            <person name="Azer M."/>
            <person name="Bachantsang P."/>
            <person name="Barry A."/>
            <person name="Bayul T."/>
            <person name="Berlin A."/>
            <person name="Bessette D."/>
            <person name="Bloom T."/>
            <person name="Blye J."/>
            <person name="Boguslavskiy L."/>
            <person name="Bonnet C."/>
            <person name="Boukhgalter B."/>
            <person name="Bourzgui I."/>
            <person name="Brown A."/>
            <person name="Cahill P."/>
            <person name="Channer S."/>
            <person name="Cheshatsang Y."/>
            <person name="Chuda L."/>
            <person name="Citroen M."/>
            <person name="Collymore A."/>
            <person name="Cooke P."/>
            <person name="Costello M."/>
            <person name="D'Aco K."/>
            <person name="Daza R."/>
            <person name="De Haan G."/>
            <person name="DeGray S."/>
            <person name="DeMaso C."/>
            <person name="Dhargay N."/>
            <person name="Dooley K."/>
            <person name="Dooley E."/>
            <person name="Doricent M."/>
            <person name="Dorje P."/>
            <person name="Dorjee K."/>
            <person name="Dupes A."/>
            <person name="Elong R."/>
            <person name="Falk J."/>
            <person name="Farina A."/>
            <person name="Faro S."/>
            <person name="Ferguson D."/>
            <person name="Fisher S."/>
            <person name="Foley C.D."/>
            <person name="Franke A."/>
            <person name="Friedrich D."/>
            <person name="Gadbois L."/>
            <person name="Gearin G."/>
            <person name="Gearin C.R."/>
            <person name="Giannoukos G."/>
            <person name="Goode T."/>
            <person name="Graham J."/>
            <person name="Grandbois E."/>
            <person name="Grewal S."/>
            <person name="Gyaltsen K."/>
            <person name="Hafez N."/>
            <person name="Hagos B."/>
            <person name="Hall J."/>
            <person name="Henson C."/>
            <person name="Hollinger A."/>
            <person name="Honan T."/>
            <person name="Huard M.D."/>
            <person name="Hughes L."/>
            <person name="Hurhula B."/>
            <person name="Husby M.E."/>
            <person name="Kamat A."/>
            <person name="Kanga B."/>
            <person name="Kashin S."/>
            <person name="Khazanovich D."/>
            <person name="Kisner P."/>
            <person name="Lance K."/>
            <person name="Lara M."/>
            <person name="Lee W."/>
            <person name="Lennon N."/>
            <person name="Letendre F."/>
            <person name="LeVine R."/>
            <person name="Lipovsky A."/>
            <person name="Liu X."/>
            <person name="Liu J."/>
            <person name="Liu S."/>
            <person name="Lokyitsang T."/>
            <person name="Lokyitsang Y."/>
            <person name="Lubonja R."/>
            <person name="Lui A."/>
            <person name="MacDonald P."/>
            <person name="Magnisalis V."/>
            <person name="Maru K."/>
            <person name="Matthews C."/>
            <person name="McCusker W."/>
            <person name="McDonough S."/>
            <person name="Mehta T."/>
            <person name="Meldrim J."/>
            <person name="Meneus L."/>
            <person name="Mihai O."/>
            <person name="Mihalev A."/>
            <person name="Mihova T."/>
            <person name="Mittelman R."/>
            <person name="Mlenga V."/>
            <person name="Montmayeur A."/>
            <person name="Mulrain L."/>
            <person name="Navidi A."/>
            <person name="Naylor J."/>
            <person name="Negash T."/>
            <person name="Nguyen T."/>
            <person name="Nguyen N."/>
            <person name="Nicol R."/>
            <person name="Norbu C."/>
            <person name="Norbu N."/>
            <person name="Novod N."/>
            <person name="O'Neill B."/>
            <person name="Osman S."/>
            <person name="Markiewicz E."/>
            <person name="Oyono O.L."/>
            <person name="Patti C."/>
            <person name="Phunkhang P."/>
            <person name="Pierre F."/>
            <person name="Priest M."/>
            <person name="Raghuraman S."/>
            <person name="Rege F."/>
            <person name="Reyes R."/>
            <person name="Rise C."/>
            <person name="Rogov P."/>
            <person name="Ross K."/>
            <person name="Ryan E."/>
            <person name="Settipalli S."/>
            <person name="Shea T."/>
            <person name="Sherpa N."/>
            <person name="Shi L."/>
            <person name="Shih D."/>
            <person name="Sparrow T."/>
            <person name="Spaulding J."/>
            <person name="Stalker J."/>
            <person name="Stange-Thomann N."/>
            <person name="Stavropoulos S."/>
            <person name="Stone C."/>
            <person name="Strader C."/>
            <person name="Tesfaye S."/>
            <person name="Thomson T."/>
            <person name="Thoulutsang Y."/>
            <person name="Thoulutsang D."/>
            <person name="Topham K."/>
            <person name="Topping I."/>
            <person name="Tsamla T."/>
            <person name="Vassiliev H."/>
            <person name="Vo A."/>
            <person name="Wangchuk T."/>
            <person name="Wangdi T."/>
            <person name="Weiand M."/>
            <person name="Wilkinson J."/>
            <person name="Wilson A."/>
            <person name="Yadav S."/>
            <person name="Young G."/>
            <person name="Yu Q."/>
            <person name="Zembek L."/>
            <person name="Zhong D."/>
            <person name="Zimmer A."/>
            <person name="Zwirko Z."/>
            <person name="Jaffe D.B."/>
            <person name="Alvarez P."/>
            <person name="Brockman W."/>
            <person name="Butler J."/>
            <person name="Chin C."/>
            <person name="Gnerre S."/>
            <person name="Grabherr M."/>
            <person name="Kleber M."/>
            <person name="Mauceli E."/>
            <person name="MacCallum I."/>
        </authorList>
    </citation>
    <scope>NUCLEOTIDE SEQUENCE [LARGE SCALE GENOMIC DNA]</scope>
    <source>
        <strain evidence="2">Tucson 15010-1051.87</strain>
    </source>
</reference>
<keyword evidence="2" id="KW-1185">Reference proteome</keyword>
<evidence type="ECO:0000313" key="2">
    <source>
        <dbReference type="Proteomes" id="UP000008792"/>
    </source>
</evidence>
<dbReference type="Pfam" id="PF07368">
    <property type="entry name" value="DUF1487"/>
    <property type="match status" value="1"/>
</dbReference>
<dbReference type="KEGG" id="dvi:6631952"/>
<dbReference type="EMBL" id="CH940651">
    <property type="protein sequence ID" value="EDW65605.1"/>
    <property type="molecule type" value="Genomic_DNA"/>
</dbReference>